<keyword evidence="2" id="KW-1185">Reference proteome</keyword>
<evidence type="ECO:0000313" key="2">
    <source>
        <dbReference type="Proteomes" id="UP001371305"/>
    </source>
</evidence>
<dbReference type="RefSeq" id="WP_341405191.1">
    <property type="nucleotide sequence ID" value="NZ_JBBUKT010000005.1"/>
</dbReference>
<proteinExistence type="predicted"/>
<dbReference type="Proteomes" id="UP001371305">
    <property type="component" value="Unassembled WGS sequence"/>
</dbReference>
<reference evidence="1 2" key="1">
    <citation type="submission" date="2024-04" db="EMBL/GenBank/DDBJ databases">
        <title>Luteolibacter sp. isolated from soil.</title>
        <authorList>
            <person name="An J."/>
        </authorList>
    </citation>
    <scope>NUCLEOTIDE SEQUENCE [LARGE SCALE GENOMIC DNA]</scope>
    <source>
        <strain evidence="1 2">Y139</strain>
    </source>
</reference>
<organism evidence="1 2">
    <name type="scientific">Luteolibacter soli</name>
    <dbReference type="NCBI Taxonomy" id="3135280"/>
    <lineage>
        <taxon>Bacteria</taxon>
        <taxon>Pseudomonadati</taxon>
        <taxon>Verrucomicrobiota</taxon>
        <taxon>Verrucomicrobiia</taxon>
        <taxon>Verrucomicrobiales</taxon>
        <taxon>Verrucomicrobiaceae</taxon>
        <taxon>Luteolibacter</taxon>
    </lineage>
</organism>
<name>A0ABU9AWP6_9BACT</name>
<gene>
    <name evidence="1" type="ORF">WKV53_13730</name>
</gene>
<sequence>MLRWKLKLAIVAAVMGVATWAGYRSERRTMDAAGKPATTIRSVVRRVMAPKSRTESIDKLNALRHVAGRSEPTPREMQQCWEIIRGFTVEDVQAYLAEIPDGLNRPANSALVSMLFYRWAQMDPEGAMSAGMQPPYATSRTMPYMVVVPWVERDMEGAMRWAKANGSDSEKMIIGNEVGRMLAKQDPENALARAKAEFPEAVNAVLLELTELTEQMSGSKESRQKLFGILAGLDDPQIKRRCLYELRWSYDEGDQEQALAAVKEMEESGLFPEQVEIFRREVSYQVMREKPQERMEWMMSAESKASTDAQVGAYTNWVQSKPEEAIAWAAEHDKIDFLAETVKKMTYSQIRAGWVPTDDSRGRWENTTHRQFNAWREHQPEAAEAWLGTLPTEMQEVFNAPLSNNGTK</sequence>
<comment type="caution">
    <text evidence="1">The sequence shown here is derived from an EMBL/GenBank/DDBJ whole genome shotgun (WGS) entry which is preliminary data.</text>
</comment>
<protein>
    <recommendedName>
        <fullName evidence="3">HEAT repeat domain-containing protein</fullName>
    </recommendedName>
</protein>
<accession>A0ABU9AWP6</accession>
<dbReference type="EMBL" id="JBBUKT010000005">
    <property type="protein sequence ID" value="MEK7951571.1"/>
    <property type="molecule type" value="Genomic_DNA"/>
</dbReference>
<evidence type="ECO:0000313" key="1">
    <source>
        <dbReference type="EMBL" id="MEK7951571.1"/>
    </source>
</evidence>
<evidence type="ECO:0008006" key="3">
    <source>
        <dbReference type="Google" id="ProtNLM"/>
    </source>
</evidence>